<evidence type="ECO:0000259" key="1">
    <source>
        <dbReference type="PROSITE" id="PS50280"/>
    </source>
</evidence>
<dbReference type="Pfam" id="PF00856">
    <property type="entry name" value="SET"/>
    <property type="match status" value="1"/>
</dbReference>
<dbReference type="PANTHER" id="PTHR47332">
    <property type="entry name" value="SET DOMAIN-CONTAINING PROTEIN 5"/>
    <property type="match status" value="1"/>
</dbReference>
<sequence>AYTVLDIPGKGKGAVAIRDIRPGEVILNEKPLFTVPPTIKSSPLDLLREKLGRVTDEQKQAFFSLSYVNFPKNKDPAKDIDELALAIFSTNAVIAGEEVGVFPRMARLNHGCSSGFNAVYSFRPTEGTLYVHAIKPIAKGEELLTAYSDTKKPRDQRRDYLRANYAFDCTCSVCTLPEKESKASDARLSQMAAKWQRFAKWIDGSFDGVEAIKLVRGIWKLGEEEGYFSERGRLAADAVWVAAGHSDADAVRQWGEVSKKWYAMELGEGNEQVLFTEKILARPETHPAWGSREQLKVGGPELAGA</sequence>
<dbReference type="InterPro" id="IPR053185">
    <property type="entry name" value="SET_domain_protein"/>
</dbReference>
<dbReference type="SMART" id="SM00317">
    <property type="entry name" value="SET"/>
    <property type="match status" value="1"/>
</dbReference>
<dbReference type="OrthoDB" id="265717at2759"/>
<dbReference type="CDD" id="cd20071">
    <property type="entry name" value="SET_SMYD"/>
    <property type="match status" value="1"/>
</dbReference>
<dbReference type="PROSITE" id="PS50280">
    <property type="entry name" value="SET"/>
    <property type="match status" value="1"/>
</dbReference>
<dbReference type="Gene3D" id="2.170.270.10">
    <property type="entry name" value="SET domain"/>
    <property type="match status" value="1"/>
</dbReference>
<dbReference type="InterPro" id="IPR011990">
    <property type="entry name" value="TPR-like_helical_dom_sf"/>
</dbReference>
<dbReference type="InterPro" id="IPR001214">
    <property type="entry name" value="SET_dom"/>
</dbReference>
<dbReference type="Gene3D" id="1.25.40.10">
    <property type="entry name" value="Tetratricopeptide repeat domain"/>
    <property type="match status" value="1"/>
</dbReference>
<feature type="domain" description="SET" evidence="1">
    <location>
        <begin position="1"/>
        <end position="148"/>
    </location>
</feature>
<dbReference type="EMBL" id="QPFP01000086">
    <property type="protein sequence ID" value="TEB22744.1"/>
    <property type="molecule type" value="Genomic_DNA"/>
</dbReference>
<dbReference type="STRING" id="71717.A0A4Y7SMA6"/>
<evidence type="ECO:0000313" key="2">
    <source>
        <dbReference type="EMBL" id="TEB22744.1"/>
    </source>
</evidence>
<evidence type="ECO:0000313" key="3">
    <source>
        <dbReference type="Proteomes" id="UP000298030"/>
    </source>
</evidence>
<dbReference type="PANTHER" id="PTHR47332:SF4">
    <property type="entry name" value="SET DOMAIN-CONTAINING PROTEIN 5"/>
    <property type="match status" value="1"/>
</dbReference>
<dbReference type="InterPro" id="IPR046341">
    <property type="entry name" value="SET_dom_sf"/>
</dbReference>
<accession>A0A4Y7SMA6</accession>
<keyword evidence="3" id="KW-1185">Reference proteome</keyword>
<dbReference type="SUPFAM" id="SSF82199">
    <property type="entry name" value="SET domain"/>
    <property type="match status" value="1"/>
</dbReference>
<name>A0A4Y7SMA6_COPMI</name>
<protein>
    <submittedName>
        <fullName evidence="2">SET domain-containing protein</fullName>
    </submittedName>
</protein>
<reference evidence="2 3" key="1">
    <citation type="journal article" date="2019" name="Nat. Ecol. Evol.">
        <title>Megaphylogeny resolves global patterns of mushroom evolution.</title>
        <authorList>
            <person name="Varga T."/>
            <person name="Krizsan K."/>
            <person name="Foldi C."/>
            <person name="Dima B."/>
            <person name="Sanchez-Garcia M."/>
            <person name="Sanchez-Ramirez S."/>
            <person name="Szollosi G.J."/>
            <person name="Szarkandi J.G."/>
            <person name="Papp V."/>
            <person name="Albert L."/>
            <person name="Andreopoulos W."/>
            <person name="Angelini C."/>
            <person name="Antonin V."/>
            <person name="Barry K.W."/>
            <person name="Bougher N.L."/>
            <person name="Buchanan P."/>
            <person name="Buyck B."/>
            <person name="Bense V."/>
            <person name="Catcheside P."/>
            <person name="Chovatia M."/>
            <person name="Cooper J."/>
            <person name="Damon W."/>
            <person name="Desjardin D."/>
            <person name="Finy P."/>
            <person name="Geml J."/>
            <person name="Haridas S."/>
            <person name="Hughes K."/>
            <person name="Justo A."/>
            <person name="Karasinski D."/>
            <person name="Kautmanova I."/>
            <person name="Kiss B."/>
            <person name="Kocsube S."/>
            <person name="Kotiranta H."/>
            <person name="LaButti K.M."/>
            <person name="Lechner B.E."/>
            <person name="Liimatainen K."/>
            <person name="Lipzen A."/>
            <person name="Lukacs Z."/>
            <person name="Mihaltcheva S."/>
            <person name="Morgado L.N."/>
            <person name="Niskanen T."/>
            <person name="Noordeloos M.E."/>
            <person name="Ohm R.A."/>
            <person name="Ortiz-Santana B."/>
            <person name="Ovrebo C."/>
            <person name="Racz N."/>
            <person name="Riley R."/>
            <person name="Savchenko A."/>
            <person name="Shiryaev A."/>
            <person name="Soop K."/>
            <person name="Spirin V."/>
            <person name="Szebenyi C."/>
            <person name="Tomsovsky M."/>
            <person name="Tulloss R.E."/>
            <person name="Uehling J."/>
            <person name="Grigoriev I.V."/>
            <person name="Vagvolgyi C."/>
            <person name="Papp T."/>
            <person name="Martin F.M."/>
            <person name="Miettinen O."/>
            <person name="Hibbett D.S."/>
            <person name="Nagy L.G."/>
        </authorList>
    </citation>
    <scope>NUCLEOTIDE SEQUENCE [LARGE SCALE GENOMIC DNA]</scope>
    <source>
        <strain evidence="2 3">FP101781</strain>
    </source>
</reference>
<organism evidence="2 3">
    <name type="scientific">Coprinellus micaceus</name>
    <name type="common">Glistening ink-cap mushroom</name>
    <name type="synonym">Coprinus micaceus</name>
    <dbReference type="NCBI Taxonomy" id="71717"/>
    <lineage>
        <taxon>Eukaryota</taxon>
        <taxon>Fungi</taxon>
        <taxon>Dikarya</taxon>
        <taxon>Basidiomycota</taxon>
        <taxon>Agaricomycotina</taxon>
        <taxon>Agaricomycetes</taxon>
        <taxon>Agaricomycetidae</taxon>
        <taxon>Agaricales</taxon>
        <taxon>Agaricineae</taxon>
        <taxon>Psathyrellaceae</taxon>
        <taxon>Coprinellus</taxon>
    </lineage>
</organism>
<comment type="caution">
    <text evidence="2">The sequence shown here is derived from an EMBL/GenBank/DDBJ whole genome shotgun (WGS) entry which is preliminary data.</text>
</comment>
<dbReference type="AlphaFoldDB" id="A0A4Y7SMA6"/>
<gene>
    <name evidence="2" type="ORF">FA13DRAFT_1917778</name>
</gene>
<proteinExistence type="predicted"/>
<feature type="non-terminal residue" evidence="2">
    <location>
        <position position="1"/>
    </location>
</feature>
<dbReference type="Proteomes" id="UP000298030">
    <property type="component" value="Unassembled WGS sequence"/>
</dbReference>